<reference evidence="3 4" key="1">
    <citation type="submission" date="2024-10" db="EMBL/GenBank/DDBJ databases">
        <title>Updated reference genomes for cyclostephanoid diatoms.</title>
        <authorList>
            <person name="Roberts W.R."/>
            <person name="Alverson A.J."/>
        </authorList>
    </citation>
    <scope>NUCLEOTIDE SEQUENCE [LARGE SCALE GENOMIC DNA]</scope>
    <source>
        <strain evidence="3 4">AJA276-08</strain>
    </source>
</reference>
<sequence>MTKIVVRLYCTLVAVAAPGAAFAPGPPVPAPPLLLSFVVGAATSPGAAASSRRCPRPRRSTAAPPSLPLRAAPSPLLEAILFDCDGVLADTERDGHRVSFNIAFEASGIPEAWDEDRYGKLLEVGGGKERMTAHWNEVGWPDQIPEDMEERTAKVKQLHLQKTDIFMKLIDEGRIPLRPGVLRLVDEAISNDVRLAVCSTSSELAVRNLVLTLMGEERASKFRIFAGDMVKSKKPSPDVYLMAVEDMKLSKDKCVIIEDSHIGVRAAVSAGISCLVTKSSYTAMEDFTGAKMIVDELGDEITLETLTGLLRRDEGMDGGLAVAMATAPWDRVGHVETVGASWTGARFGDDNANRPYSYTPSETYEASGSRGIGVKMVSHIEKGGASWTGARFGDDNVNKPYSYTPSETYEASGSRGIGVKMESHIEKGGASWTGARFGDDSKNSPHLYTPSETYEYKSRGKGPGARWDPVAHVEGDENAAWSGARFAGDDGGYRRAAPTPSQWRE</sequence>
<evidence type="ECO:0000313" key="3">
    <source>
        <dbReference type="EMBL" id="KAL3800962.1"/>
    </source>
</evidence>
<dbReference type="InterPro" id="IPR023214">
    <property type="entry name" value="HAD_sf"/>
</dbReference>
<dbReference type="Proteomes" id="UP001530315">
    <property type="component" value="Unassembled WGS sequence"/>
</dbReference>
<evidence type="ECO:0000313" key="4">
    <source>
        <dbReference type="Proteomes" id="UP001530315"/>
    </source>
</evidence>
<keyword evidence="4" id="KW-1185">Reference proteome</keyword>
<dbReference type="Pfam" id="PF00702">
    <property type="entry name" value="Hydrolase"/>
    <property type="match status" value="1"/>
</dbReference>
<dbReference type="SFLD" id="SFLDG01129">
    <property type="entry name" value="C1.5:_HAD__Beta-PGM__Phosphata"/>
    <property type="match status" value="1"/>
</dbReference>
<dbReference type="SUPFAM" id="SSF56784">
    <property type="entry name" value="HAD-like"/>
    <property type="match status" value="1"/>
</dbReference>
<evidence type="ECO:0000256" key="1">
    <source>
        <dbReference type="SAM" id="MobiDB-lite"/>
    </source>
</evidence>
<comment type="caution">
    <text evidence="3">The sequence shown here is derived from an EMBL/GenBank/DDBJ whole genome shotgun (WGS) entry which is preliminary data.</text>
</comment>
<dbReference type="InterPro" id="IPR036412">
    <property type="entry name" value="HAD-like_sf"/>
</dbReference>
<dbReference type="SFLD" id="SFLDS00003">
    <property type="entry name" value="Haloacid_Dehalogenase"/>
    <property type="match status" value="1"/>
</dbReference>
<dbReference type="InterPro" id="IPR023198">
    <property type="entry name" value="PGP-like_dom2"/>
</dbReference>
<dbReference type="PANTHER" id="PTHR42896:SF2">
    <property type="entry name" value="CBBY-LIKE PROTEIN"/>
    <property type="match status" value="1"/>
</dbReference>
<dbReference type="InterPro" id="IPR006439">
    <property type="entry name" value="HAD-SF_hydro_IA"/>
</dbReference>
<feature type="signal peptide" evidence="2">
    <location>
        <begin position="1"/>
        <end position="21"/>
    </location>
</feature>
<gene>
    <name evidence="3" type="ORF">ACHAW5_006695</name>
</gene>
<proteinExistence type="predicted"/>
<feature type="compositionally biased region" description="Low complexity" evidence="1">
    <location>
        <begin position="60"/>
        <end position="69"/>
    </location>
</feature>
<dbReference type="PANTHER" id="PTHR42896">
    <property type="entry name" value="XYLULOSE-1,5-BISPHOSPHATE (XUBP) PHOSPHATASE"/>
    <property type="match status" value="1"/>
</dbReference>
<protein>
    <submittedName>
        <fullName evidence="3">Uncharacterized protein</fullName>
    </submittedName>
</protein>
<feature type="region of interest" description="Disordered" evidence="1">
    <location>
        <begin position="482"/>
        <end position="505"/>
    </location>
</feature>
<dbReference type="NCBIfam" id="TIGR01509">
    <property type="entry name" value="HAD-SF-IA-v3"/>
    <property type="match status" value="1"/>
</dbReference>
<evidence type="ECO:0000256" key="2">
    <source>
        <dbReference type="SAM" id="SignalP"/>
    </source>
</evidence>
<keyword evidence="2" id="KW-0732">Signal</keyword>
<feature type="region of interest" description="Disordered" evidence="1">
    <location>
        <begin position="47"/>
        <end position="69"/>
    </location>
</feature>
<dbReference type="Gene3D" id="1.10.150.240">
    <property type="entry name" value="Putative phosphatase, domain 2"/>
    <property type="match status" value="1"/>
</dbReference>
<dbReference type="EMBL" id="JALLAZ020000204">
    <property type="protein sequence ID" value="KAL3800962.1"/>
    <property type="molecule type" value="Genomic_DNA"/>
</dbReference>
<dbReference type="AlphaFoldDB" id="A0ABD3QLF1"/>
<name>A0ABD3QLF1_9STRA</name>
<feature type="region of interest" description="Disordered" evidence="1">
    <location>
        <begin position="432"/>
        <end position="469"/>
    </location>
</feature>
<organism evidence="3 4">
    <name type="scientific">Stephanodiscus triporus</name>
    <dbReference type="NCBI Taxonomy" id="2934178"/>
    <lineage>
        <taxon>Eukaryota</taxon>
        <taxon>Sar</taxon>
        <taxon>Stramenopiles</taxon>
        <taxon>Ochrophyta</taxon>
        <taxon>Bacillariophyta</taxon>
        <taxon>Coscinodiscophyceae</taxon>
        <taxon>Thalassiosirophycidae</taxon>
        <taxon>Stephanodiscales</taxon>
        <taxon>Stephanodiscaceae</taxon>
        <taxon>Stephanodiscus</taxon>
    </lineage>
</organism>
<accession>A0ABD3QLF1</accession>
<dbReference type="Gene3D" id="3.40.50.1000">
    <property type="entry name" value="HAD superfamily/HAD-like"/>
    <property type="match status" value="1"/>
</dbReference>
<dbReference type="InterPro" id="IPR044999">
    <property type="entry name" value="CbbY-like"/>
</dbReference>
<feature type="chain" id="PRO_5044871019" evidence="2">
    <location>
        <begin position="22"/>
        <end position="505"/>
    </location>
</feature>